<comment type="caution">
    <text evidence="1">The sequence shown here is derived from an EMBL/GenBank/DDBJ whole genome shotgun (WGS) entry which is preliminary data.</text>
</comment>
<keyword evidence="2" id="KW-1185">Reference proteome</keyword>
<dbReference type="EMBL" id="JASBWR010000050">
    <property type="protein sequence ID" value="KAJ9102769.1"/>
    <property type="molecule type" value="Genomic_DNA"/>
</dbReference>
<reference evidence="1" key="1">
    <citation type="submission" date="2023-04" db="EMBL/GenBank/DDBJ databases">
        <title>Draft Genome sequencing of Naganishia species isolated from polar environments using Oxford Nanopore Technology.</title>
        <authorList>
            <person name="Leo P."/>
            <person name="Venkateswaran K."/>
        </authorList>
    </citation>
    <scope>NUCLEOTIDE SEQUENCE</scope>
    <source>
        <strain evidence="1">MNA-CCFEE 5261</strain>
    </source>
</reference>
<organism evidence="1 2">
    <name type="scientific">Naganishia cerealis</name>
    <dbReference type="NCBI Taxonomy" id="610337"/>
    <lineage>
        <taxon>Eukaryota</taxon>
        <taxon>Fungi</taxon>
        <taxon>Dikarya</taxon>
        <taxon>Basidiomycota</taxon>
        <taxon>Agaricomycotina</taxon>
        <taxon>Tremellomycetes</taxon>
        <taxon>Filobasidiales</taxon>
        <taxon>Filobasidiaceae</taxon>
        <taxon>Naganishia</taxon>
    </lineage>
</organism>
<gene>
    <name evidence="1" type="ORF">QFC19_004687</name>
</gene>
<name>A0ACC2VUM0_9TREE</name>
<evidence type="ECO:0000313" key="2">
    <source>
        <dbReference type="Proteomes" id="UP001241377"/>
    </source>
</evidence>
<accession>A0ACC2VUM0</accession>
<sequence>MARKKVQKSKPSKNRSSRKAHDAFQIAQRAESRGSKAGDDSDSENDVFDGVMDASKFLNREEEEFEDEELDSDEALGSEDDYDVLNSKFSQTIRDKAKAKKLKGNRPLLSDDEEEDGYSSVDESQWVTLSQAWDMDEKEKGRGPQKNDVVLKEDNSMDDELEIELQSDENSDGDEDLEEEQDLEEEDIFEVSGDEEDADAPLTTTLANISSKLKQPETQRKRLVTESREESIHSLPTGGKTLSLNDMIAAVDHSVAKDAILIDEPEKDMRSKALATPLPVNIQKRHDRKAAYEIANEEVSKWDDTVQQNRRAEVLKFPINPEVKHNDSAMTFRADNEPATDLEKKVQDLLQQSALVDDKKEATFEEIAVAKLAPEELKKRTNELRLMRELMFREEKRAKRIKKIKSKAYRRVHKKDRLRNQELVEGLDDEEDQDLKRSRERMTLKHKTQSLWAKSMIKSGLSKDAENRADLEEMLRQGERLRSKQLGHEEGEQSDSGVSELEEEYENDQEDDNRAKLGKGVLAMDFMKDAEERKRKENLREIEETRQLEEGLTGLAEEPTSVSTTKNQGRRVYTPAAQIASAANAEVNETLRAEIEDDEAHNLVAKMSGKVTKTTPKTEFKTSADLQEETEQKDDEDEVNPWLATTDTHAKSSKISTVDKDSSKQVKSAHKISKHKKEKNPNAKENLIDIDDTIRMRTEGEEFDDSETHMFQQRDLIKEAFAGDDVMQEFEAEKRQVIRDEGDKVEDLTLPGWGDWAGGNRKRKKNKVVRTIDGVVQKDKRQDRTKKNVIINEKVNKKNLKYQSSGVPFPFESREQYERSLRMPVGQEWTSRETHQKLTMPRVIVKQGTVIDPIKAPFK</sequence>
<evidence type="ECO:0000313" key="1">
    <source>
        <dbReference type="EMBL" id="KAJ9102769.1"/>
    </source>
</evidence>
<proteinExistence type="predicted"/>
<dbReference type="Proteomes" id="UP001241377">
    <property type="component" value="Unassembled WGS sequence"/>
</dbReference>
<protein>
    <submittedName>
        <fullName evidence="1">Uncharacterized protein</fullName>
    </submittedName>
</protein>